<organism evidence="1 2">
    <name type="scientific">Streptosporangium amethystogenes subsp. fukuiense</name>
    <dbReference type="NCBI Taxonomy" id="698418"/>
    <lineage>
        <taxon>Bacteria</taxon>
        <taxon>Bacillati</taxon>
        <taxon>Actinomycetota</taxon>
        <taxon>Actinomycetes</taxon>
        <taxon>Streptosporangiales</taxon>
        <taxon>Streptosporangiaceae</taxon>
        <taxon>Streptosporangium</taxon>
    </lineage>
</organism>
<name>A0ABW2TFE7_9ACTN</name>
<comment type="caution">
    <text evidence="1">The sequence shown here is derived from an EMBL/GenBank/DDBJ whole genome shotgun (WGS) entry which is preliminary data.</text>
</comment>
<dbReference type="RefSeq" id="WP_343979130.1">
    <property type="nucleotide sequence ID" value="NZ_BAAAGK010000177.1"/>
</dbReference>
<proteinExistence type="predicted"/>
<evidence type="ECO:0000313" key="2">
    <source>
        <dbReference type="Proteomes" id="UP001596514"/>
    </source>
</evidence>
<reference evidence="2" key="1">
    <citation type="journal article" date="2019" name="Int. J. Syst. Evol. Microbiol.">
        <title>The Global Catalogue of Microorganisms (GCM) 10K type strain sequencing project: providing services to taxonomists for standard genome sequencing and annotation.</title>
        <authorList>
            <consortium name="The Broad Institute Genomics Platform"/>
            <consortium name="The Broad Institute Genome Sequencing Center for Infectious Disease"/>
            <person name="Wu L."/>
            <person name="Ma J."/>
        </authorList>
    </citation>
    <scope>NUCLEOTIDE SEQUENCE [LARGE SCALE GENOMIC DNA]</scope>
    <source>
        <strain evidence="2">JCM 10083</strain>
    </source>
</reference>
<evidence type="ECO:0000313" key="1">
    <source>
        <dbReference type="EMBL" id="MFC7607159.1"/>
    </source>
</evidence>
<dbReference type="EMBL" id="JBHTEE010000001">
    <property type="protein sequence ID" value="MFC7607159.1"/>
    <property type="molecule type" value="Genomic_DNA"/>
</dbReference>
<accession>A0ABW2TFE7</accession>
<dbReference type="Proteomes" id="UP001596514">
    <property type="component" value="Unassembled WGS sequence"/>
</dbReference>
<protein>
    <submittedName>
        <fullName evidence="1">Uncharacterized protein</fullName>
    </submittedName>
</protein>
<gene>
    <name evidence="1" type="ORF">ACFQVD_44430</name>
</gene>
<sequence>MTGQVMGLDINALDLLPAQAESHLAACEITCLATCGGVTSMHSIIN</sequence>
<keyword evidence="2" id="KW-1185">Reference proteome</keyword>